<keyword evidence="3" id="KW-1185">Reference proteome</keyword>
<organism evidence="2 3">
    <name type="scientific">Streptomyces gulbargensis</name>
    <dbReference type="NCBI Taxonomy" id="364901"/>
    <lineage>
        <taxon>Bacteria</taxon>
        <taxon>Bacillati</taxon>
        <taxon>Actinomycetota</taxon>
        <taxon>Actinomycetes</taxon>
        <taxon>Kitasatosporales</taxon>
        <taxon>Streptomycetaceae</taxon>
        <taxon>Streptomyces</taxon>
    </lineage>
</organism>
<sequence length="58" mass="5816">MGALVIGAGRRPRITEAAAVPPGTGREEPAAEMTGAGRLPSEAPFRPGGSRFGGGGRR</sequence>
<name>A0ABP7L810_9ACTN</name>
<dbReference type="Proteomes" id="UP001501000">
    <property type="component" value="Unassembled WGS sequence"/>
</dbReference>
<protein>
    <submittedName>
        <fullName evidence="2">Uncharacterized protein</fullName>
    </submittedName>
</protein>
<dbReference type="EMBL" id="BAABAJ010000001">
    <property type="protein sequence ID" value="GAA3896598.1"/>
    <property type="molecule type" value="Genomic_DNA"/>
</dbReference>
<reference evidence="3" key="1">
    <citation type="journal article" date="2019" name="Int. J. Syst. Evol. Microbiol.">
        <title>The Global Catalogue of Microorganisms (GCM) 10K type strain sequencing project: providing services to taxonomists for standard genome sequencing and annotation.</title>
        <authorList>
            <consortium name="The Broad Institute Genomics Platform"/>
            <consortium name="The Broad Institute Genome Sequencing Center for Infectious Disease"/>
            <person name="Wu L."/>
            <person name="Ma J."/>
        </authorList>
    </citation>
    <scope>NUCLEOTIDE SEQUENCE [LARGE SCALE GENOMIC DNA]</scope>
    <source>
        <strain evidence="3">JCM 16956</strain>
    </source>
</reference>
<evidence type="ECO:0000313" key="2">
    <source>
        <dbReference type="EMBL" id="GAA3896598.1"/>
    </source>
</evidence>
<feature type="region of interest" description="Disordered" evidence="1">
    <location>
        <begin position="18"/>
        <end position="58"/>
    </location>
</feature>
<proteinExistence type="predicted"/>
<accession>A0ABP7L810</accession>
<gene>
    <name evidence="2" type="ORF">GCM10022244_03440</name>
</gene>
<evidence type="ECO:0000313" key="3">
    <source>
        <dbReference type="Proteomes" id="UP001501000"/>
    </source>
</evidence>
<evidence type="ECO:0000256" key="1">
    <source>
        <dbReference type="SAM" id="MobiDB-lite"/>
    </source>
</evidence>
<comment type="caution">
    <text evidence="2">The sequence shown here is derived from an EMBL/GenBank/DDBJ whole genome shotgun (WGS) entry which is preliminary data.</text>
</comment>